<evidence type="ECO:0000313" key="4">
    <source>
        <dbReference type="EMBL" id="CZF83404.1"/>
    </source>
</evidence>
<evidence type="ECO:0000256" key="1">
    <source>
        <dbReference type="ARBA" id="ARBA00023125"/>
    </source>
</evidence>
<dbReference type="SUPFAM" id="SSF46689">
    <property type="entry name" value="Homeodomain-like"/>
    <property type="match status" value="1"/>
</dbReference>
<dbReference type="PANTHER" id="PTHR30055:SF233">
    <property type="entry name" value="REGULATORY PROTEIN TETR"/>
    <property type="match status" value="1"/>
</dbReference>
<protein>
    <submittedName>
        <fullName evidence="4">Nucleoid occlusion factor SlmA</fullName>
    </submittedName>
</protein>
<dbReference type="InterPro" id="IPR036271">
    <property type="entry name" value="Tet_transcr_reg_TetR-rel_C_sf"/>
</dbReference>
<keyword evidence="1 2" id="KW-0238">DNA-binding</keyword>
<evidence type="ECO:0000256" key="2">
    <source>
        <dbReference type="PROSITE-ProRule" id="PRU00335"/>
    </source>
</evidence>
<dbReference type="InterPro" id="IPR001647">
    <property type="entry name" value="HTH_TetR"/>
</dbReference>
<dbReference type="GO" id="GO:0000976">
    <property type="term" value="F:transcription cis-regulatory region binding"/>
    <property type="evidence" value="ECO:0007669"/>
    <property type="project" value="TreeGrafter"/>
</dbReference>
<dbReference type="PROSITE" id="PS50977">
    <property type="entry name" value="HTH_TETR_2"/>
    <property type="match status" value="1"/>
</dbReference>
<keyword evidence="5" id="KW-1185">Reference proteome</keyword>
<organism evidence="4 5">
    <name type="scientific">Grimontia marina</name>
    <dbReference type="NCBI Taxonomy" id="646534"/>
    <lineage>
        <taxon>Bacteria</taxon>
        <taxon>Pseudomonadati</taxon>
        <taxon>Pseudomonadota</taxon>
        <taxon>Gammaproteobacteria</taxon>
        <taxon>Vibrionales</taxon>
        <taxon>Vibrionaceae</taxon>
        <taxon>Grimontia</taxon>
    </lineage>
</organism>
<evidence type="ECO:0000259" key="3">
    <source>
        <dbReference type="PROSITE" id="PS50977"/>
    </source>
</evidence>
<proteinExistence type="predicted"/>
<dbReference type="AlphaFoldDB" id="A0A128FAN7"/>
<dbReference type="PANTHER" id="PTHR30055">
    <property type="entry name" value="HTH-TYPE TRANSCRIPTIONAL REGULATOR RUTR"/>
    <property type="match status" value="1"/>
</dbReference>
<sequence length="214" mass="24216">MTKKPGRPMGGSDARAALIGEAQRFFHKQPYHKVSTRRIAENAGVDVAMIRYYFGNKAGLFEAMVRETAAPMITRMRQAVEEGKIESLNDVVTTFYREMSTGPNLPTLIFRSMMLDEDDQQRQVVEKLFQDILLPLHQLLFQRLQEKGALRKDIDPELARMSFSSLMVFPFIIPTALADIQGITMDSAFLEKLAKHNAALLQHGIFKVQGDNTL</sequence>
<name>A0A128FAN7_9GAMM</name>
<dbReference type="Pfam" id="PF00440">
    <property type="entry name" value="TetR_N"/>
    <property type="match status" value="1"/>
</dbReference>
<dbReference type="RefSeq" id="WP_062710500.1">
    <property type="nucleotide sequence ID" value="NZ_CAWRCI010000023.1"/>
</dbReference>
<dbReference type="OrthoDB" id="9151800at2"/>
<reference evidence="5" key="1">
    <citation type="submission" date="2016-02" db="EMBL/GenBank/DDBJ databases">
        <authorList>
            <person name="Rodrigo-Torres Lidia"/>
            <person name="Arahal R.David."/>
        </authorList>
    </citation>
    <scope>NUCLEOTIDE SEQUENCE [LARGE SCALE GENOMIC DNA]</scope>
    <source>
        <strain evidence="5">CECT 8713</strain>
    </source>
</reference>
<dbReference type="SUPFAM" id="SSF48498">
    <property type="entry name" value="Tetracyclin repressor-like, C-terminal domain"/>
    <property type="match status" value="1"/>
</dbReference>
<dbReference type="GO" id="GO:0003700">
    <property type="term" value="F:DNA-binding transcription factor activity"/>
    <property type="evidence" value="ECO:0007669"/>
    <property type="project" value="TreeGrafter"/>
</dbReference>
<dbReference type="InterPro" id="IPR050109">
    <property type="entry name" value="HTH-type_TetR-like_transc_reg"/>
</dbReference>
<evidence type="ECO:0000313" key="5">
    <source>
        <dbReference type="Proteomes" id="UP000073601"/>
    </source>
</evidence>
<dbReference type="EMBL" id="FIZY01000023">
    <property type="protein sequence ID" value="CZF83404.1"/>
    <property type="molecule type" value="Genomic_DNA"/>
</dbReference>
<dbReference type="Proteomes" id="UP000073601">
    <property type="component" value="Unassembled WGS sequence"/>
</dbReference>
<feature type="DNA-binding region" description="H-T-H motif" evidence="2">
    <location>
        <begin position="35"/>
        <end position="54"/>
    </location>
</feature>
<dbReference type="InterPro" id="IPR009057">
    <property type="entry name" value="Homeodomain-like_sf"/>
</dbReference>
<dbReference type="Gene3D" id="1.10.357.10">
    <property type="entry name" value="Tetracycline Repressor, domain 2"/>
    <property type="match status" value="1"/>
</dbReference>
<gene>
    <name evidence="4" type="primary">slmA_2</name>
    <name evidence="4" type="ORF">GMA8713_02663</name>
</gene>
<feature type="domain" description="HTH tetR-type" evidence="3">
    <location>
        <begin position="12"/>
        <end position="72"/>
    </location>
</feature>
<accession>A0A128FAN7</accession>